<accession>A0A385UF39</accession>
<sequence length="132" mass="15073">MIGDTTETWTYTVEMQIRDWNGQPAWRRTEGIEVSEHTARVAYQQAIRGGLPPHLSAPRLTRIIRTVIDEDPADRHPDGACVRCQRYPDQPHALDCPHAWDNDGPTCPHGIELGPRYCARCDRCLCDRCRHA</sequence>
<protein>
    <submittedName>
        <fullName evidence="1">Uncharacterized protein</fullName>
    </submittedName>
</protein>
<evidence type="ECO:0000313" key="1">
    <source>
        <dbReference type="EMBL" id="AYB69423.1"/>
    </source>
</evidence>
<dbReference type="Proteomes" id="UP000273282">
    <property type="component" value="Segment"/>
</dbReference>
<gene>
    <name evidence="1" type="primary">82</name>
    <name evidence="1" type="ORF">SEA_GANCHO_82</name>
</gene>
<name>A0A385UF39_9CAUD</name>
<dbReference type="EMBL" id="MH727549">
    <property type="protein sequence ID" value="AYB69423.1"/>
    <property type="molecule type" value="Genomic_DNA"/>
</dbReference>
<organism evidence="1 2">
    <name type="scientific">Mycobacterium phage Gancho</name>
    <dbReference type="NCBI Taxonomy" id="2301613"/>
    <lineage>
        <taxon>Viruses</taxon>
        <taxon>Duplodnaviria</taxon>
        <taxon>Heunggongvirae</taxon>
        <taxon>Uroviricota</taxon>
        <taxon>Caudoviricetes</taxon>
        <taxon>Gilesvirus</taxon>
        <taxon>Gilesvirus giles</taxon>
    </lineage>
</organism>
<proteinExistence type="predicted"/>
<reference evidence="1 2" key="1">
    <citation type="submission" date="2018-08" db="EMBL/GenBank/DDBJ databases">
        <authorList>
            <person name="Ponder J.K."/>
            <person name="Bai Y."/>
            <person name="Zhang J."/>
            <person name="Jiang H."/>
            <person name="Camp R.W."/>
            <person name="Howard K.A."/>
            <person name="Garcia M.A."/>
            <person name="Hibshamn G.N."/>
            <person name="Valenteen J.P."/>
            <person name="Fillman C.L."/>
            <person name="Guild N.A."/>
            <person name="Molloy S.D."/>
            <person name="Garlena R.A."/>
            <person name="Russell D.A."/>
            <person name="Pope W.H."/>
            <person name="Jacobs-Sera D."/>
            <person name="Hatfull G.F."/>
        </authorList>
    </citation>
    <scope>NUCLEOTIDE SEQUENCE [LARGE SCALE GENOMIC DNA]</scope>
</reference>
<evidence type="ECO:0000313" key="2">
    <source>
        <dbReference type="Proteomes" id="UP000273282"/>
    </source>
</evidence>